<accession>A0ABR5JAB8</accession>
<reference evidence="2 3" key="1">
    <citation type="submission" date="2015-07" db="EMBL/GenBank/DDBJ databases">
        <authorList>
            <person name="Ju K.-S."/>
            <person name="Doroghazi J.R."/>
            <person name="Metcalf W.W."/>
        </authorList>
    </citation>
    <scope>NUCLEOTIDE SEQUENCE [LARGE SCALE GENOMIC DNA]</scope>
    <source>
        <strain evidence="2 3">NRRL B-3589</strain>
    </source>
</reference>
<evidence type="ECO:0000259" key="1">
    <source>
        <dbReference type="Pfam" id="PF00733"/>
    </source>
</evidence>
<protein>
    <submittedName>
        <fullName evidence="2">Asparagine synthase</fullName>
    </submittedName>
</protein>
<name>A0ABR5JAB8_9ACTN</name>
<evidence type="ECO:0000313" key="3">
    <source>
        <dbReference type="Proteomes" id="UP000037020"/>
    </source>
</evidence>
<proteinExistence type="predicted"/>
<feature type="domain" description="Asparagine synthetase" evidence="1">
    <location>
        <begin position="180"/>
        <end position="331"/>
    </location>
</feature>
<evidence type="ECO:0000313" key="2">
    <source>
        <dbReference type="EMBL" id="KOG90393.1"/>
    </source>
</evidence>
<dbReference type="EMBL" id="LGUT01000760">
    <property type="protein sequence ID" value="KOG90393.1"/>
    <property type="molecule type" value="Genomic_DNA"/>
</dbReference>
<organism evidence="2 3">
    <name type="scientific">Streptomyces varsoviensis</name>
    <dbReference type="NCBI Taxonomy" id="67373"/>
    <lineage>
        <taxon>Bacteria</taxon>
        <taxon>Bacillati</taxon>
        <taxon>Actinomycetota</taxon>
        <taxon>Actinomycetes</taxon>
        <taxon>Kitasatosporales</taxon>
        <taxon>Streptomycetaceae</taxon>
        <taxon>Streptomyces</taxon>
    </lineage>
</organism>
<dbReference type="InterPro" id="IPR001962">
    <property type="entry name" value="Asn_synthase"/>
</dbReference>
<dbReference type="InterPro" id="IPR014729">
    <property type="entry name" value="Rossmann-like_a/b/a_fold"/>
</dbReference>
<keyword evidence="3" id="KW-1185">Reference proteome</keyword>
<gene>
    <name evidence="2" type="ORF">ADK38_09050</name>
</gene>
<sequence length="489" mass="52917">MRLCLADLDRPYWLFREGRWVSGASWIKSASVPVLGTEFDDDQYPSVTFTVKECKGAGAVFDFVTVTVRPGEVRVSAGLFGTAPVYLVAIGDVLHASWDLAELYPHIRADRLVARVVARALTRQHRYTSDTLFDGVFRLTERAAALFTPAGLTVRYPESAEHVLSPRSLRTGVDPVDVFDALLSEAVREAPTAAGCVGVELSGGADSGNVALAVRGVGFHRVHSFGLLMDGGMGIDQRARRQALVDHCGFADTPVPAMRYPPFAPGGVRALGEPHDPAGAFYQEAFDVVRAQAAVHGCEVVFTGSGGDEINAHHSRTNTALPEATPVPWLGPRATEALADVNERLAPMPVLPVPTLMAFGLHNPGFLRIGIWPVSPLVHPRLVRFMEQLPHEHKQGKALFRERLRRAGMPETVASPREPENFLGVMEAGLRAYGLRILDGMTRESVLADLGYVEPKALARAGAVAERSPTVSDLLCDVLSLEVGLRSLM</sequence>
<dbReference type="SUPFAM" id="SSF52402">
    <property type="entry name" value="Adenine nucleotide alpha hydrolases-like"/>
    <property type="match status" value="1"/>
</dbReference>
<dbReference type="Gene3D" id="3.40.50.620">
    <property type="entry name" value="HUPs"/>
    <property type="match status" value="1"/>
</dbReference>
<dbReference type="Pfam" id="PF00733">
    <property type="entry name" value="Asn_synthase"/>
    <property type="match status" value="1"/>
</dbReference>
<dbReference type="Proteomes" id="UP000037020">
    <property type="component" value="Unassembled WGS sequence"/>
</dbReference>
<comment type="caution">
    <text evidence="2">The sequence shown here is derived from an EMBL/GenBank/DDBJ whole genome shotgun (WGS) entry which is preliminary data.</text>
</comment>